<evidence type="ECO:0000256" key="2">
    <source>
        <dbReference type="ARBA" id="ARBA00022771"/>
    </source>
</evidence>
<evidence type="ECO:0000313" key="8">
    <source>
        <dbReference type="Proteomes" id="UP001500889"/>
    </source>
</evidence>
<dbReference type="GO" id="GO:0008270">
    <property type="term" value="F:zinc ion binding"/>
    <property type="evidence" value="ECO:0007669"/>
    <property type="project" value="UniProtKB-KW"/>
</dbReference>
<accession>A0AAU9FI63</accession>
<keyword evidence="3" id="KW-0862">Zinc</keyword>
<organism evidence="7 8">
    <name type="scientific">Drosophila madeirensis</name>
    <name type="common">Fruit fly</name>
    <dbReference type="NCBI Taxonomy" id="30013"/>
    <lineage>
        <taxon>Eukaryota</taxon>
        <taxon>Metazoa</taxon>
        <taxon>Ecdysozoa</taxon>
        <taxon>Arthropoda</taxon>
        <taxon>Hexapoda</taxon>
        <taxon>Insecta</taxon>
        <taxon>Pterygota</taxon>
        <taxon>Neoptera</taxon>
        <taxon>Endopterygota</taxon>
        <taxon>Diptera</taxon>
        <taxon>Brachycera</taxon>
        <taxon>Muscomorpha</taxon>
        <taxon>Ephydroidea</taxon>
        <taxon>Drosophilidae</taxon>
        <taxon>Drosophila</taxon>
        <taxon>Sophophora</taxon>
    </lineage>
</organism>
<dbReference type="EMBL" id="AP029264">
    <property type="protein sequence ID" value="BFF95443.1"/>
    <property type="molecule type" value="Genomic_DNA"/>
</dbReference>
<dbReference type="GO" id="GO:0005634">
    <property type="term" value="C:nucleus"/>
    <property type="evidence" value="ECO:0007669"/>
    <property type="project" value="InterPro"/>
</dbReference>
<dbReference type="GO" id="GO:0016567">
    <property type="term" value="P:protein ubiquitination"/>
    <property type="evidence" value="ECO:0007669"/>
    <property type="project" value="InterPro"/>
</dbReference>
<dbReference type="GO" id="GO:0036297">
    <property type="term" value="P:interstrand cross-link repair"/>
    <property type="evidence" value="ECO:0007669"/>
    <property type="project" value="InterPro"/>
</dbReference>
<dbReference type="GO" id="GO:0004842">
    <property type="term" value="F:ubiquitin-protein transferase activity"/>
    <property type="evidence" value="ECO:0007669"/>
    <property type="project" value="InterPro"/>
</dbReference>
<dbReference type="Proteomes" id="UP001500889">
    <property type="component" value="Chromosome U"/>
</dbReference>
<evidence type="ECO:0000259" key="6">
    <source>
        <dbReference type="PROSITE" id="PS50089"/>
    </source>
</evidence>
<dbReference type="AlphaFoldDB" id="A0AAU9FI63"/>
<dbReference type="InterPro" id="IPR027370">
    <property type="entry name" value="Znf-RING_euk"/>
</dbReference>
<feature type="coiled-coil region" evidence="5">
    <location>
        <begin position="99"/>
        <end position="176"/>
    </location>
</feature>
<proteinExistence type="predicted"/>
<dbReference type="Pfam" id="PF13445">
    <property type="entry name" value="zf-RING_UBOX"/>
    <property type="match status" value="1"/>
</dbReference>
<evidence type="ECO:0000313" key="7">
    <source>
        <dbReference type="EMBL" id="BFF95443.1"/>
    </source>
</evidence>
<dbReference type="SUPFAM" id="SSF57850">
    <property type="entry name" value="RING/U-box"/>
    <property type="match status" value="1"/>
</dbReference>
<dbReference type="PROSITE" id="PS50089">
    <property type="entry name" value="ZF_RING_2"/>
    <property type="match status" value="1"/>
</dbReference>
<feature type="domain" description="RING-type" evidence="6">
    <location>
        <begin position="187"/>
        <end position="230"/>
    </location>
</feature>
<keyword evidence="1" id="KW-0479">Metal-binding</keyword>
<dbReference type="PANTHER" id="PTHR16047:SF7">
    <property type="entry name" value="E3 UBIQUITIN-PROTEIN LIGASE RFWD3"/>
    <property type="match status" value="1"/>
</dbReference>
<dbReference type="InterPro" id="IPR013083">
    <property type="entry name" value="Znf_RING/FYVE/PHD"/>
</dbReference>
<evidence type="ECO:0000256" key="1">
    <source>
        <dbReference type="ARBA" id="ARBA00022723"/>
    </source>
</evidence>
<evidence type="ECO:0000256" key="5">
    <source>
        <dbReference type="SAM" id="Coils"/>
    </source>
</evidence>
<name>A0AAU9FI63_DROMD</name>
<dbReference type="InterPro" id="IPR037381">
    <property type="entry name" value="RFWD3"/>
</dbReference>
<sequence>MESCNAANHVKDSFLAEESEWLQKWTQLSTELFDKEAKKCDTQQSKLLLLLDYVKKQSRNYSQQKHELISENCFLIKEMNILRDFEKQKSDLRLYSSQKEQLTVERDGLLLQIEEAKAKCANLRQKLEEQGKTMQEINNAFQRELSESEIQRTDALNALKRQDEKHLREMDRLEQNVQNNYSELNTCTICKRPWDSVGVHRLVLLPCGHVFGDACIRENLRQRGSCAKCHRAVYVEQLRYIYGRNVLPFET</sequence>
<reference evidence="7 8" key="1">
    <citation type="submission" date="2024-02" db="EMBL/GenBank/DDBJ databases">
        <title>A chromosome-level genome assembly of Drosophila madeirensis, a fruit fly species endemic to Madeira island.</title>
        <authorList>
            <person name="Tomihara K."/>
            <person name="Llopart A."/>
            <person name="Yamamoto D."/>
        </authorList>
    </citation>
    <scope>NUCLEOTIDE SEQUENCE [LARGE SCALE GENOMIC DNA]</scope>
    <source>
        <strain evidence="7 8">RF1</strain>
    </source>
</reference>
<keyword evidence="8" id="KW-1185">Reference proteome</keyword>
<dbReference type="Gene3D" id="3.30.40.10">
    <property type="entry name" value="Zinc/RING finger domain, C3HC4 (zinc finger)"/>
    <property type="match status" value="1"/>
</dbReference>
<evidence type="ECO:0000256" key="4">
    <source>
        <dbReference type="PROSITE-ProRule" id="PRU00175"/>
    </source>
</evidence>
<keyword evidence="5" id="KW-0175">Coiled coil</keyword>
<keyword evidence="2 4" id="KW-0863">Zinc-finger</keyword>
<dbReference type="SMART" id="SM00184">
    <property type="entry name" value="RING"/>
    <property type="match status" value="1"/>
</dbReference>
<dbReference type="PANTHER" id="PTHR16047">
    <property type="entry name" value="RFWD3 PROTEIN"/>
    <property type="match status" value="1"/>
</dbReference>
<evidence type="ECO:0000256" key="3">
    <source>
        <dbReference type="ARBA" id="ARBA00022833"/>
    </source>
</evidence>
<gene>
    <name evidence="7" type="ORF">DMAD_12846</name>
</gene>
<dbReference type="InterPro" id="IPR001841">
    <property type="entry name" value="Znf_RING"/>
</dbReference>
<protein>
    <submittedName>
        <fullName evidence="7">E3 ubiquitin-protein ligase RFWD3-like</fullName>
    </submittedName>
</protein>